<gene>
    <name evidence="3" type="ORF">HPB51_022308</name>
</gene>
<dbReference type="PRINTS" id="PR00050">
    <property type="entry name" value="COLDSHOCK"/>
</dbReference>
<dbReference type="InterPro" id="IPR050181">
    <property type="entry name" value="Cold_shock_domain"/>
</dbReference>
<feature type="compositionally biased region" description="Basic residues" evidence="1">
    <location>
        <begin position="303"/>
        <end position="322"/>
    </location>
</feature>
<feature type="compositionally biased region" description="Polar residues" evidence="1">
    <location>
        <begin position="251"/>
        <end position="263"/>
    </location>
</feature>
<dbReference type="PROSITE" id="PS51857">
    <property type="entry name" value="CSD_2"/>
    <property type="match status" value="1"/>
</dbReference>
<feature type="compositionally biased region" description="Polar residues" evidence="1">
    <location>
        <begin position="329"/>
        <end position="341"/>
    </location>
</feature>
<feature type="compositionally biased region" description="Pro residues" evidence="1">
    <location>
        <begin position="179"/>
        <end position="192"/>
    </location>
</feature>
<dbReference type="Proteomes" id="UP000821866">
    <property type="component" value="Unassembled WGS sequence"/>
</dbReference>
<feature type="compositionally biased region" description="Basic residues" evidence="1">
    <location>
        <begin position="217"/>
        <end position="234"/>
    </location>
</feature>
<dbReference type="SMART" id="SM00357">
    <property type="entry name" value="CSP"/>
    <property type="match status" value="1"/>
</dbReference>
<dbReference type="InterPro" id="IPR019844">
    <property type="entry name" value="CSD_CS"/>
</dbReference>
<feature type="compositionally biased region" description="Basic and acidic residues" evidence="1">
    <location>
        <begin position="125"/>
        <end position="140"/>
    </location>
</feature>
<accession>A0A9J6DXJ2</accession>
<sequence>MGEESRFSGRKKPIVAERILGTVKWFNVKNGYGFINRNDTHEDIFVHQTAITRNNPQKLLRSVGEGETVEFDVVVGDKGCEAANVTGPDGEPVQGSPYAADRRPFRPRWIPRRNQRRRGPASRRGRGEDRREEAGNRDSSRSLPPHQDQSDPAPRRWIMDGVGRPYPWRYNQRFRGVPRAPPRAPPPPPLPPQRFIVDEPRPAYAEEEVFNEPPPRRPPRRFRGRYFRRRRGRSRSNMEAVGQNGSGGGRFQSNLEMTGRNSSGRNLEEGVRGGNGGSGNRSQEDFQDRGSAPSWQRPPPMYRHPRSHRRRTKSPSKKAGARNRRENEASSGGDSLESVQSTEKEPISPEEPGHSAPTAPPPSVDDCAISVGYSGTDVYRIVRHVYFLCRQVDELMPETEKVSNVLKSIVDGAFNWLVYTNVTTIDEIFKEYRRFEHAKSRRIAQRFTRQPNTTATSSFETTRQQRIYDHVTQIVGLELEAAFKAPIQQPVFATQPPTHHSNRYR</sequence>
<evidence type="ECO:0000313" key="3">
    <source>
        <dbReference type="EMBL" id="KAH8026602.1"/>
    </source>
</evidence>
<feature type="region of interest" description="Disordered" evidence="1">
    <location>
        <begin position="176"/>
        <end position="363"/>
    </location>
</feature>
<dbReference type="AlphaFoldDB" id="A0A9J6DXJ2"/>
<dbReference type="InterPro" id="IPR011129">
    <property type="entry name" value="CSD"/>
</dbReference>
<protein>
    <recommendedName>
        <fullName evidence="2">CSD domain-containing protein</fullName>
    </recommendedName>
</protein>
<organism evidence="3 4">
    <name type="scientific">Rhipicephalus microplus</name>
    <name type="common">Cattle tick</name>
    <name type="synonym">Boophilus microplus</name>
    <dbReference type="NCBI Taxonomy" id="6941"/>
    <lineage>
        <taxon>Eukaryota</taxon>
        <taxon>Metazoa</taxon>
        <taxon>Ecdysozoa</taxon>
        <taxon>Arthropoda</taxon>
        <taxon>Chelicerata</taxon>
        <taxon>Arachnida</taxon>
        <taxon>Acari</taxon>
        <taxon>Parasitiformes</taxon>
        <taxon>Ixodida</taxon>
        <taxon>Ixodoidea</taxon>
        <taxon>Ixodidae</taxon>
        <taxon>Rhipicephalinae</taxon>
        <taxon>Rhipicephalus</taxon>
        <taxon>Boophilus</taxon>
    </lineage>
</organism>
<evidence type="ECO:0000313" key="4">
    <source>
        <dbReference type="Proteomes" id="UP000821866"/>
    </source>
</evidence>
<feature type="compositionally biased region" description="Basic and acidic residues" evidence="1">
    <location>
        <begin position="342"/>
        <end position="353"/>
    </location>
</feature>
<dbReference type="VEuPathDB" id="VectorBase:LOC119182863"/>
<proteinExistence type="predicted"/>
<dbReference type="SUPFAM" id="SSF50249">
    <property type="entry name" value="Nucleic acid-binding proteins"/>
    <property type="match status" value="1"/>
</dbReference>
<dbReference type="Pfam" id="PF00313">
    <property type="entry name" value="CSD"/>
    <property type="match status" value="1"/>
</dbReference>
<feature type="region of interest" description="Disordered" evidence="1">
    <location>
        <begin position="82"/>
        <end position="160"/>
    </location>
</feature>
<comment type="caution">
    <text evidence="3">The sequence shown here is derived from an EMBL/GenBank/DDBJ whole genome shotgun (WGS) entry which is preliminary data.</text>
</comment>
<dbReference type="PROSITE" id="PS00352">
    <property type="entry name" value="CSD_1"/>
    <property type="match status" value="1"/>
</dbReference>
<evidence type="ECO:0000256" key="1">
    <source>
        <dbReference type="SAM" id="MobiDB-lite"/>
    </source>
</evidence>
<evidence type="ECO:0000259" key="2">
    <source>
        <dbReference type="PROSITE" id="PS51857"/>
    </source>
</evidence>
<dbReference type="EMBL" id="JABSTU010000007">
    <property type="protein sequence ID" value="KAH8026602.1"/>
    <property type="molecule type" value="Genomic_DNA"/>
</dbReference>
<dbReference type="InterPro" id="IPR012340">
    <property type="entry name" value="NA-bd_OB-fold"/>
</dbReference>
<reference evidence="3" key="2">
    <citation type="submission" date="2021-09" db="EMBL/GenBank/DDBJ databases">
        <authorList>
            <person name="Jia N."/>
            <person name="Wang J."/>
            <person name="Shi W."/>
            <person name="Du L."/>
            <person name="Sun Y."/>
            <person name="Zhan W."/>
            <person name="Jiang J."/>
            <person name="Wang Q."/>
            <person name="Zhang B."/>
            <person name="Ji P."/>
            <person name="Sakyi L.B."/>
            <person name="Cui X."/>
            <person name="Yuan T."/>
            <person name="Jiang B."/>
            <person name="Yang W."/>
            <person name="Lam T.T.-Y."/>
            <person name="Chang Q."/>
            <person name="Ding S."/>
            <person name="Wang X."/>
            <person name="Zhu J."/>
            <person name="Ruan X."/>
            <person name="Zhao L."/>
            <person name="Wei J."/>
            <person name="Que T."/>
            <person name="Du C."/>
            <person name="Cheng J."/>
            <person name="Dai P."/>
            <person name="Han X."/>
            <person name="Huang E."/>
            <person name="Gao Y."/>
            <person name="Liu J."/>
            <person name="Shao H."/>
            <person name="Ye R."/>
            <person name="Li L."/>
            <person name="Wei W."/>
            <person name="Wang X."/>
            <person name="Wang C."/>
            <person name="Huo Q."/>
            <person name="Li W."/>
            <person name="Guo W."/>
            <person name="Chen H."/>
            <person name="Chen S."/>
            <person name="Zhou L."/>
            <person name="Zhou L."/>
            <person name="Ni X."/>
            <person name="Tian J."/>
            <person name="Zhou Y."/>
            <person name="Sheng Y."/>
            <person name="Liu T."/>
            <person name="Pan Y."/>
            <person name="Xia L."/>
            <person name="Li J."/>
            <person name="Zhao F."/>
            <person name="Cao W."/>
        </authorList>
    </citation>
    <scope>NUCLEOTIDE SEQUENCE</scope>
    <source>
        <strain evidence="3">Rmic-2018</strain>
        <tissue evidence="3">Larvae</tissue>
    </source>
</reference>
<dbReference type="GO" id="GO:0003676">
    <property type="term" value="F:nucleic acid binding"/>
    <property type="evidence" value="ECO:0007669"/>
    <property type="project" value="InterPro"/>
</dbReference>
<feature type="compositionally biased region" description="Basic residues" evidence="1">
    <location>
        <begin position="105"/>
        <end position="124"/>
    </location>
</feature>
<reference evidence="3" key="1">
    <citation type="journal article" date="2020" name="Cell">
        <title>Large-Scale Comparative Analyses of Tick Genomes Elucidate Their Genetic Diversity and Vector Capacities.</title>
        <authorList>
            <consortium name="Tick Genome and Microbiome Consortium (TIGMIC)"/>
            <person name="Jia N."/>
            <person name="Wang J."/>
            <person name="Shi W."/>
            <person name="Du L."/>
            <person name="Sun Y."/>
            <person name="Zhan W."/>
            <person name="Jiang J.F."/>
            <person name="Wang Q."/>
            <person name="Zhang B."/>
            <person name="Ji P."/>
            <person name="Bell-Sakyi L."/>
            <person name="Cui X.M."/>
            <person name="Yuan T.T."/>
            <person name="Jiang B.G."/>
            <person name="Yang W.F."/>
            <person name="Lam T.T."/>
            <person name="Chang Q.C."/>
            <person name="Ding S.J."/>
            <person name="Wang X.J."/>
            <person name="Zhu J.G."/>
            <person name="Ruan X.D."/>
            <person name="Zhao L."/>
            <person name="Wei J.T."/>
            <person name="Ye R.Z."/>
            <person name="Que T.C."/>
            <person name="Du C.H."/>
            <person name="Zhou Y.H."/>
            <person name="Cheng J.X."/>
            <person name="Dai P.F."/>
            <person name="Guo W.B."/>
            <person name="Han X.H."/>
            <person name="Huang E.J."/>
            <person name="Li L.F."/>
            <person name="Wei W."/>
            <person name="Gao Y.C."/>
            <person name="Liu J.Z."/>
            <person name="Shao H.Z."/>
            <person name="Wang X."/>
            <person name="Wang C.C."/>
            <person name="Yang T.C."/>
            <person name="Huo Q.B."/>
            <person name="Li W."/>
            <person name="Chen H.Y."/>
            <person name="Chen S.E."/>
            <person name="Zhou L.G."/>
            <person name="Ni X.B."/>
            <person name="Tian J.H."/>
            <person name="Sheng Y."/>
            <person name="Liu T."/>
            <person name="Pan Y.S."/>
            <person name="Xia L.Y."/>
            <person name="Li J."/>
            <person name="Zhao F."/>
            <person name="Cao W.C."/>
        </authorList>
    </citation>
    <scope>NUCLEOTIDE SEQUENCE</scope>
    <source>
        <strain evidence="3">Rmic-2018</strain>
    </source>
</reference>
<dbReference type="InterPro" id="IPR002059">
    <property type="entry name" value="CSP_DNA-bd"/>
</dbReference>
<dbReference type="CDD" id="cd04458">
    <property type="entry name" value="CSP_CDS"/>
    <property type="match status" value="1"/>
</dbReference>
<dbReference type="FunFam" id="2.40.50.140:FF:000054">
    <property type="entry name" value="Nuclease-sensitive element-binding protein 1"/>
    <property type="match status" value="1"/>
</dbReference>
<dbReference type="Gene3D" id="2.40.50.140">
    <property type="entry name" value="Nucleic acid-binding proteins"/>
    <property type="match status" value="1"/>
</dbReference>
<feature type="domain" description="CSD" evidence="2">
    <location>
        <begin position="18"/>
        <end position="87"/>
    </location>
</feature>
<name>A0A9J6DXJ2_RHIMP</name>
<keyword evidence="4" id="KW-1185">Reference proteome</keyword>
<dbReference type="PANTHER" id="PTHR11544">
    <property type="entry name" value="COLD SHOCK DOMAIN CONTAINING PROTEINS"/>
    <property type="match status" value="1"/>
</dbReference>